<feature type="domain" description="Palmitoyltransferase DHHC" evidence="11">
    <location>
        <begin position="136"/>
        <end position="258"/>
    </location>
</feature>
<dbReference type="OrthoDB" id="9909019at2759"/>
<reference evidence="13" key="2">
    <citation type="submission" date="2015-01" db="EMBL/GenBank/DDBJ databases">
        <title>Evolutionary Origins and Diversification of the Mycorrhizal Mutualists.</title>
        <authorList>
            <consortium name="DOE Joint Genome Institute"/>
            <consortium name="Mycorrhizal Genomics Consortium"/>
            <person name="Kohler A."/>
            <person name="Kuo A."/>
            <person name="Nagy L.G."/>
            <person name="Floudas D."/>
            <person name="Copeland A."/>
            <person name="Barry K.W."/>
            <person name="Cichocki N."/>
            <person name="Veneault-Fourrey C."/>
            <person name="LaButti K."/>
            <person name="Lindquist E.A."/>
            <person name="Lipzen A."/>
            <person name="Lundell T."/>
            <person name="Morin E."/>
            <person name="Murat C."/>
            <person name="Riley R."/>
            <person name="Ohm R."/>
            <person name="Sun H."/>
            <person name="Tunlid A."/>
            <person name="Henrissat B."/>
            <person name="Grigoriev I.V."/>
            <person name="Hibbett D.S."/>
            <person name="Martin F."/>
        </authorList>
    </citation>
    <scope>NUCLEOTIDE SEQUENCE [LARGE SCALE GENOMIC DNA]</scope>
    <source>
        <strain evidence="13">Ve08.2h10</strain>
    </source>
</reference>
<evidence type="ECO:0000256" key="7">
    <source>
        <dbReference type="ARBA" id="ARBA00023288"/>
    </source>
</evidence>
<dbReference type="PANTHER" id="PTHR12246">
    <property type="entry name" value="PALMITOYLTRANSFERASE ZDHHC16"/>
    <property type="match status" value="1"/>
</dbReference>
<keyword evidence="13" id="KW-1185">Reference proteome</keyword>
<feature type="transmembrane region" description="Helical" evidence="10">
    <location>
        <begin position="77"/>
        <end position="96"/>
    </location>
</feature>
<comment type="catalytic activity">
    <reaction evidence="9 10">
        <text>L-cysteinyl-[protein] + hexadecanoyl-CoA = S-hexadecanoyl-L-cysteinyl-[protein] + CoA</text>
        <dbReference type="Rhea" id="RHEA:36683"/>
        <dbReference type="Rhea" id="RHEA-COMP:10131"/>
        <dbReference type="Rhea" id="RHEA-COMP:11032"/>
        <dbReference type="ChEBI" id="CHEBI:29950"/>
        <dbReference type="ChEBI" id="CHEBI:57287"/>
        <dbReference type="ChEBI" id="CHEBI:57379"/>
        <dbReference type="ChEBI" id="CHEBI:74151"/>
        <dbReference type="EC" id="2.3.1.225"/>
    </reaction>
</comment>
<evidence type="ECO:0000256" key="2">
    <source>
        <dbReference type="ARBA" id="ARBA00022679"/>
    </source>
</evidence>
<sequence>MPRLQPLLSFHFSNSPPTGRDADTLDDDPDEPSRGWFQYFPLYILLVLMIAPHPSWLLVLVNHYLRTSFTSFLVHLFVTYTLTFLAFSSLMVCVTCDPGPVSLEKALEEDSEDSDDFGLREALMTGPDNDDLSPVKWCRKCWAPKPARTHHCTLCGRCVLKMDHHCPWLGGKCVGHRTYPAFFHFISCVTLLSTYIGIVAGHAFWWSFNNPGSVLDDATPIHELGLTAAGFVFALVVGSFTIYHMYLITTNQTTLESLSPFLLLRHLPPLPVSLRLSDPPMEHELSYKQRTLVRDAHRSVRLYDLGWHKNWAQVFGWNNPRGWVYCILYGGAGKGDGRSFPRNPRANEMLSKLAERLATADKDA</sequence>
<dbReference type="Proteomes" id="UP000054538">
    <property type="component" value="Unassembled WGS sequence"/>
</dbReference>
<gene>
    <name evidence="12" type="ORF">PAXRUDRAFT_823504</name>
</gene>
<dbReference type="InterPro" id="IPR001594">
    <property type="entry name" value="Palmitoyltrfase_DHHC"/>
</dbReference>
<keyword evidence="4 10" id="KW-1133">Transmembrane helix</keyword>
<dbReference type="InParanoid" id="A0A0D0DJW5"/>
<feature type="transmembrane region" description="Helical" evidence="10">
    <location>
        <begin position="42"/>
        <end position="65"/>
    </location>
</feature>
<evidence type="ECO:0000256" key="8">
    <source>
        <dbReference type="ARBA" id="ARBA00023315"/>
    </source>
</evidence>
<dbReference type="HOGENOM" id="CLU_037348_0_0_1"/>
<name>A0A0D0DJW5_9AGAM</name>
<dbReference type="EC" id="2.3.1.225" evidence="10"/>
<evidence type="ECO:0000259" key="11">
    <source>
        <dbReference type="Pfam" id="PF01529"/>
    </source>
</evidence>
<evidence type="ECO:0000313" key="13">
    <source>
        <dbReference type="Proteomes" id="UP000054538"/>
    </source>
</evidence>
<dbReference type="InterPro" id="IPR039859">
    <property type="entry name" value="PFA4/ZDH16/20/ERF2-like"/>
</dbReference>
<evidence type="ECO:0000256" key="1">
    <source>
        <dbReference type="ARBA" id="ARBA00004141"/>
    </source>
</evidence>
<dbReference type="EMBL" id="KN824881">
    <property type="protein sequence ID" value="KIK98782.1"/>
    <property type="molecule type" value="Genomic_DNA"/>
</dbReference>
<dbReference type="PROSITE" id="PS50216">
    <property type="entry name" value="DHHC"/>
    <property type="match status" value="1"/>
</dbReference>
<keyword evidence="5 10" id="KW-0472">Membrane</keyword>
<protein>
    <recommendedName>
        <fullName evidence="10">Palmitoyltransferase</fullName>
        <ecNumber evidence="10">2.3.1.225</ecNumber>
    </recommendedName>
</protein>
<evidence type="ECO:0000313" key="12">
    <source>
        <dbReference type="EMBL" id="KIK98782.1"/>
    </source>
</evidence>
<evidence type="ECO:0000256" key="6">
    <source>
        <dbReference type="ARBA" id="ARBA00023139"/>
    </source>
</evidence>
<feature type="transmembrane region" description="Helical" evidence="10">
    <location>
        <begin position="182"/>
        <end position="206"/>
    </location>
</feature>
<evidence type="ECO:0000256" key="4">
    <source>
        <dbReference type="ARBA" id="ARBA00022989"/>
    </source>
</evidence>
<comment type="subcellular location">
    <subcellularLocation>
        <location evidence="1">Membrane</location>
        <topology evidence="1">Multi-pass membrane protein</topology>
    </subcellularLocation>
</comment>
<dbReference type="Pfam" id="PF01529">
    <property type="entry name" value="DHHC"/>
    <property type="match status" value="1"/>
</dbReference>
<feature type="transmembrane region" description="Helical" evidence="10">
    <location>
        <begin position="226"/>
        <end position="248"/>
    </location>
</feature>
<evidence type="ECO:0000256" key="5">
    <source>
        <dbReference type="ARBA" id="ARBA00023136"/>
    </source>
</evidence>
<dbReference type="GO" id="GO:0016020">
    <property type="term" value="C:membrane"/>
    <property type="evidence" value="ECO:0007669"/>
    <property type="project" value="UniProtKB-SubCell"/>
</dbReference>
<dbReference type="GO" id="GO:0019706">
    <property type="term" value="F:protein-cysteine S-palmitoyltransferase activity"/>
    <property type="evidence" value="ECO:0007669"/>
    <property type="project" value="UniProtKB-EC"/>
</dbReference>
<keyword evidence="6" id="KW-0564">Palmitate</keyword>
<evidence type="ECO:0000256" key="9">
    <source>
        <dbReference type="ARBA" id="ARBA00048048"/>
    </source>
</evidence>
<dbReference type="AlphaFoldDB" id="A0A0D0DJW5"/>
<organism evidence="12 13">
    <name type="scientific">Paxillus rubicundulus Ve08.2h10</name>
    <dbReference type="NCBI Taxonomy" id="930991"/>
    <lineage>
        <taxon>Eukaryota</taxon>
        <taxon>Fungi</taxon>
        <taxon>Dikarya</taxon>
        <taxon>Basidiomycota</taxon>
        <taxon>Agaricomycotina</taxon>
        <taxon>Agaricomycetes</taxon>
        <taxon>Agaricomycetidae</taxon>
        <taxon>Boletales</taxon>
        <taxon>Paxilineae</taxon>
        <taxon>Paxillaceae</taxon>
        <taxon>Paxillus</taxon>
    </lineage>
</organism>
<keyword evidence="2 10" id="KW-0808">Transferase</keyword>
<accession>A0A0D0DJW5</accession>
<dbReference type="FunCoup" id="A0A0D0DJW5">
    <property type="interactions" value="197"/>
</dbReference>
<keyword evidence="3 10" id="KW-0812">Transmembrane</keyword>
<reference evidence="12 13" key="1">
    <citation type="submission" date="2014-04" db="EMBL/GenBank/DDBJ databases">
        <authorList>
            <consortium name="DOE Joint Genome Institute"/>
            <person name="Kuo A."/>
            <person name="Kohler A."/>
            <person name="Jargeat P."/>
            <person name="Nagy L.G."/>
            <person name="Floudas D."/>
            <person name="Copeland A."/>
            <person name="Barry K.W."/>
            <person name="Cichocki N."/>
            <person name="Veneault-Fourrey C."/>
            <person name="LaButti K."/>
            <person name="Lindquist E.A."/>
            <person name="Lipzen A."/>
            <person name="Lundell T."/>
            <person name="Morin E."/>
            <person name="Murat C."/>
            <person name="Sun H."/>
            <person name="Tunlid A."/>
            <person name="Henrissat B."/>
            <person name="Grigoriev I.V."/>
            <person name="Hibbett D.S."/>
            <person name="Martin F."/>
            <person name="Nordberg H.P."/>
            <person name="Cantor M.N."/>
            <person name="Hua S.X."/>
        </authorList>
    </citation>
    <scope>NUCLEOTIDE SEQUENCE [LARGE SCALE GENOMIC DNA]</scope>
    <source>
        <strain evidence="12 13">Ve08.2h10</strain>
    </source>
</reference>
<proteinExistence type="inferred from homology"/>
<dbReference type="STRING" id="930991.A0A0D0DJW5"/>
<evidence type="ECO:0000256" key="10">
    <source>
        <dbReference type="RuleBase" id="RU079119"/>
    </source>
</evidence>
<keyword evidence="7" id="KW-0449">Lipoprotein</keyword>
<comment type="domain">
    <text evidence="10">The DHHC domain is required for palmitoyltransferase activity.</text>
</comment>
<comment type="similarity">
    <text evidence="10">Belongs to the DHHC palmitoyltransferase family.</text>
</comment>
<keyword evidence="8 10" id="KW-0012">Acyltransferase</keyword>
<evidence type="ECO:0000256" key="3">
    <source>
        <dbReference type="ARBA" id="ARBA00022692"/>
    </source>
</evidence>